<dbReference type="EMBL" id="QUZU01000005">
    <property type="protein sequence ID" value="TFY91223.1"/>
    <property type="molecule type" value="Genomic_DNA"/>
</dbReference>
<sequence>MTFSTHDFSRRLNSALSFPYTIIGNRQRRTWERLIGYIESSACTSEFNKAAAYAEGYAHALADSGQIDISTDRDLLIIATVDAWRCTRTYPNTSTNLSCPGKL</sequence>
<accession>A0A4Z0AXZ9</accession>
<gene>
    <name evidence="1" type="ORF">DYL59_07020</name>
</gene>
<proteinExistence type="predicted"/>
<dbReference type="Proteomes" id="UP000297391">
    <property type="component" value="Unassembled WGS sequence"/>
</dbReference>
<keyword evidence="2" id="KW-1185">Reference proteome</keyword>
<evidence type="ECO:0000313" key="1">
    <source>
        <dbReference type="EMBL" id="TFY91223.1"/>
    </source>
</evidence>
<comment type="caution">
    <text evidence="1">The sequence shown here is derived from an EMBL/GenBank/DDBJ whole genome shotgun (WGS) entry which is preliminary data.</text>
</comment>
<dbReference type="OrthoDB" id="6980846at2"/>
<dbReference type="RefSeq" id="WP_073637019.1">
    <property type="nucleotide sequence ID" value="NZ_QUZU01000005.1"/>
</dbReference>
<protein>
    <submittedName>
        <fullName evidence="1">Uncharacterized protein</fullName>
    </submittedName>
</protein>
<organism evidence="1 2">
    <name type="scientific">Pseudomonas kairouanensis</name>
    <dbReference type="NCBI Taxonomy" id="2293832"/>
    <lineage>
        <taxon>Bacteria</taxon>
        <taxon>Pseudomonadati</taxon>
        <taxon>Pseudomonadota</taxon>
        <taxon>Gammaproteobacteria</taxon>
        <taxon>Pseudomonadales</taxon>
        <taxon>Pseudomonadaceae</taxon>
        <taxon>Pseudomonas</taxon>
    </lineage>
</organism>
<reference evidence="1 2" key="1">
    <citation type="journal article" date="2019" name="Syst. Appl. Microbiol.">
        <title>New species of pathogenic Pseudomonas isolated from citrus in Tunisia: Proposal of Pseudomonas kairouanensis sp. nov. and Pseudomonas nabeulensis sp. nov.</title>
        <authorList>
            <person name="Oueslati M."/>
            <person name="Mulet M."/>
            <person name="Gomila M."/>
            <person name="Berge O."/>
            <person name="Hajlaoui M.R."/>
            <person name="Lalucat J."/>
            <person name="Sadfi-Zouaoui N."/>
            <person name="Garcia-Valdes E."/>
        </authorList>
    </citation>
    <scope>NUCLEOTIDE SEQUENCE [LARGE SCALE GENOMIC DNA]</scope>
    <source>
        <strain evidence="1 2">KC12</strain>
    </source>
</reference>
<name>A0A4Z0AXZ9_9PSED</name>
<evidence type="ECO:0000313" key="2">
    <source>
        <dbReference type="Proteomes" id="UP000297391"/>
    </source>
</evidence>
<dbReference type="AlphaFoldDB" id="A0A4Z0AXZ9"/>